<keyword evidence="1" id="KW-0472">Membrane</keyword>
<keyword evidence="1" id="KW-1133">Transmembrane helix</keyword>
<dbReference type="GO" id="GO:0005886">
    <property type="term" value="C:plasma membrane"/>
    <property type="evidence" value="ECO:0007669"/>
    <property type="project" value="UniProtKB-SubCell"/>
</dbReference>
<reference evidence="2 3" key="1">
    <citation type="submission" date="2019-02" db="EMBL/GenBank/DDBJ databases">
        <title>Planctomycetal bacteria perform biofilm scaping via a novel small molecule.</title>
        <authorList>
            <person name="Jeske O."/>
            <person name="Boedeker C."/>
            <person name="Wiegand S."/>
            <person name="Breitling P."/>
            <person name="Kallscheuer N."/>
            <person name="Jogler M."/>
            <person name="Rohde M."/>
            <person name="Petersen J."/>
            <person name="Medema M.H."/>
            <person name="Surup F."/>
            <person name="Jogler C."/>
        </authorList>
    </citation>
    <scope>NUCLEOTIDE SEQUENCE [LARGE SCALE GENOMIC DNA]</scope>
    <source>
        <strain evidence="2 3">Mal15</strain>
    </source>
</reference>
<feature type="transmembrane region" description="Helical" evidence="1">
    <location>
        <begin position="224"/>
        <end position="244"/>
    </location>
</feature>
<dbReference type="EMBL" id="CP036264">
    <property type="protein sequence ID" value="QEF99292.1"/>
    <property type="molecule type" value="Genomic_DNA"/>
</dbReference>
<accession>A0A5B9MDF9</accession>
<sequence length="321" mass="35570">MIHRILLRSYISQASLLFVSLGVALFAFAWVRVWVVSLLDMGQFQTILEQFREFEKLSPISFDSLFTYQGRVGLTYDEPIIILCTVIWCLSRGSDVVSGEIGRGTMEMLLAQPISRAQLLWSHATVAVGGLALLCALVWLGIYVGVSVTTVDETLPPPSVEVPLFGWTIPIQISEPQVESFPLSERVDSRAFAAPTFNLFAFGFFLLGLSTFFSSIDRYRWRTIGLVMAIYVVQLVMFGLGKAAESLDWLQGLSFFNCYRPQKLAALVAEDGLSAPWGWSTAMPDSMFPPLVYPMTLIVLGAIGYGLAARQFGKRDLPAPL</sequence>
<evidence type="ECO:0000313" key="3">
    <source>
        <dbReference type="Proteomes" id="UP000321353"/>
    </source>
</evidence>
<dbReference type="Proteomes" id="UP000321353">
    <property type="component" value="Chromosome"/>
</dbReference>
<keyword evidence="3" id="KW-1185">Reference proteome</keyword>
<dbReference type="AlphaFoldDB" id="A0A5B9MDF9"/>
<feature type="transmembrane region" description="Helical" evidence="1">
    <location>
        <begin position="119"/>
        <end position="146"/>
    </location>
</feature>
<feature type="transmembrane region" description="Helical" evidence="1">
    <location>
        <begin position="291"/>
        <end position="308"/>
    </location>
</feature>
<feature type="transmembrane region" description="Helical" evidence="1">
    <location>
        <begin position="12"/>
        <end position="31"/>
    </location>
</feature>
<feature type="transmembrane region" description="Helical" evidence="1">
    <location>
        <begin position="192"/>
        <end position="212"/>
    </location>
</feature>
<organism evidence="2 3">
    <name type="scientific">Stieleria maiorica</name>
    <dbReference type="NCBI Taxonomy" id="2795974"/>
    <lineage>
        <taxon>Bacteria</taxon>
        <taxon>Pseudomonadati</taxon>
        <taxon>Planctomycetota</taxon>
        <taxon>Planctomycetia</taxon>
        <taxon>Pirellulales</taxon>
        <taxon>Pirellulaceae</taxon>
        <taxon>Stieleria</taxon>
    </lineage>
</organism>
<gene>
    <name evidence="2" type="ORF">Mal15_33560</name>
</gene>
<dbReference type="GO" id="GO:0140359">
    <property type="term" value="F:ABC-type transporter activity"/>
    <property type="evidence" value="ECO:0007669"/>
    <property type="project" value="InterPro"/>
</dbReference>
<dbReference type="RefSeq" id="WP_147868707.1">
    <property type="nucleotide sequence ID" value="NZ_CP036264.1"/>
</dbReference>
<dbReference type="Pfam" id="PF12679">
    <property type="entry name" value="ABC2_membrane_2"/>
    <property type="match status" value="1"/>
</dbReference>
<name>A0A5B9MDF9_9BACT</name>
<protein>
    <submittedName>
        <fullName evidence="2">ABC-2 family transporter protein</fullName>
    </submittedName>
</protein>
<dbReference type="KEGG" id="smam:Mal15_33560"/>
<evidence type="ECO:0000313" key="2">
    <source>
        <dbReference type="EMBL" id="QEF99292.1"/>
    </source>
</evidence>
<proteinExistence type="predicted"/>
<keyword evidence="1" id="KW-0812">Transmembrane</keyword>
<evidence type="ECO:0000256" key="1">
    <source>
        <dbReference type="SAM" id="Phobius"/>
    </source>
</evidence>